<keyword evidence="1" id="KW-1133">Transmembrane helix</keyword>
<accession>A0A4R6RJL6</accession>
<keyword evidence="4" id="KW-1185">Reference proteome</keyword>
<dbReference type="PANTHER" id="PTHR30373">
    <property type="entry name" value="UPF0603 PROTEIN YGCG"/>
    <property type="match status" value="1"/>
</dbReference>
<feature type="transmembrane region" description="Helical" evidence="1">
    <location>
        <begin position="212"/>
        <end position="231"/>
    </location>
</feature>
<evidence type="ECO:0000313" key="4">
    <source>
        <dbReference type="Proteomes" id="UP000294593"/>
    </source>
</evidence>
<dbReference type="Gene3D" id="3.10.310.50">
    <property type="match status" value="1"/>
</dbReference>
<evidence type="ECO:0000259" key="2">
    <source>
        <dbReference type="Pfam" id="PF04536"/>
    </source>
</evidence>
<dbReference type="PANTHER" id="PTHR30373:SF2">
    <property type="entry name" value="UPF0603 PROTEIN YGCG"/>
    <property type="match status" value="1"/>
</dbReference>
<proteinExistence type="predicted"/>
<gene>
    <name evidence="3" type="ORF">EV672_102176</name>
</gene>
<name>A0A4R6RJL6_9BURK</name>
<comment type="caution">
    <text evidence="3">The sequence shown here is derived from an EMBL/GenBank/DDBJ whole genome shotgun (WGS) entry which is preliminary data.</text>
</comment>
<dbReference type="InterPro" id="IPR007621">
    <property type="entry name" value="TPM_dom"/>
</dbReference>
<feature type="transmembrane region" description="Helical" evidence="1">
    <location>
        <begin position="14"/>
        <end position="39"/>
    </location>
</feature>
<evidence type="ECO:0000313" key="3">
    <source>
        <dbReference type="EMBL" id="TDP85826.1"/>
    </source>
</evidence>
<dbReference type="Proteomes" id="UP000294593">
    <property type="component" value="Unassembled WGS sequence"/>
</dbReference>
<feature type="domain" description="TPM" evidence="2">
    <location>
        <begin position="64"/>
        <end position="187"/>
    </location>
</feature>
<feature type="transmembrane region" description="Helical" evidence="1">
    <location>
        <begin position="237"/>
        <end position="270"/>
    </location>
</feature>
<sequence>MSRLGWRMPWARTWAWAAALCINVALGVLLGGVLGAGMLGTAPAWAQASADGGVQPVPALTGHVIDQAQGLSADQAQALEAKLGQFEAQRGTQLVVLLVPTTQPEDIAAYAQRVGDTWKIGRKQVGDGLLIVVALQDRRVRIEVAKALEGAIPDLAASRVIEQAITPAFRRGDVAGGLNAGVDRLMALVTGEKLPAPEATAARGQGFDLNQLIVFGLIGIPIVSGVLGAVFGRKLGAVFTGAIGGGIVWLLTASLLLGAFGGAMAAVLALAMGKGGRGGHGGFGPPGGFGSGSGGGGWSGGGGGWSSGGGGDFGGGGASGRW</sequence>
<keyword evidence="1" id="KW-0472">Membrane</keyword>
<keyword evidence="1" id="KW-0812">Transmembrane</keyword>
<reference evidence="3 4" key="1">
    <citation type="submission" date="2019-03" db="EMBL/GenBank/DDBJ databases">
        <title>Genomic Encyclopedia of Type Strains, Phase IV (KMG-IV): sequencing the most valuable type-strain genomes for metagenomic binning, comparative biology and taxonomic classification.</title>
        <authorList>
            <person name="Goeker M."/>
        </authorList>
    </citation>
    <scope>NUCLEOTIDE SEQUENCE [LARGE SCALE GENOMIC DNA]</scope>
    <source>
        <strain evidence="3 4">DSM 11901</strain>
    </source>
</reference>
<protein>
    <recommendedName>
        <fullName evidence="2">TPM domain-containing protein</fullName>
    </recommendedName>
</protein>
<dbReference type="EMBL" id="SNXW01000002">
    <property type="protein sequence ID" value="TDP85826.1"/>
    <property type="molecule type" value="Genomic_DNA"/>
</dbReference>
<evidence type="ECO:0000256" key="1">
    <source>
        <dbReference type="SAM" id="Phobius"/>
    </source>
</evidence>
<organism evidence="3 4">
    <name type="scientific">Aquabacterium commune</name>
    <dbReference type="NCBI Taxonomy" id="70586"/>
    <lineage>
        <taxon>Bacteria</taxon>
        <taxon>Pseudomonadati</taxon>
        <taxon>Pseudomonadota</taxon>
        <taxon>Betaproteobacteria</taxon>
        <taxon>Burkholderiales</taxon>
        <taxon>Aquabacterium</taxon>
    </lineage>
</organism>
<dbReference type="AlphaFoldDB" id="A0A4R6RJL6"/>
<dbReference type="Pfam" id="PF04536">
    <property type="entry name" value="TPM_phosphatase"/>
    <property type="match status" value="1"/>
</dbReference>